<dbReference type="RefSeq" id="WP_082229694.1">
    <property type="nucleotide sequence ID" value="NC_012803.1"/>
</dbReference>
<dbReference type="Pfam" id="PF13476">
    <property type="entry name" value="AAA_23"/>
    <property type="match status" value="1"/>
</dbReference>
<sequence length="1014" mass="108120">MRIHRMRLEGLGPYAQAQDVDFDRLNAGGLFLLDGPTGAGKSTVLAALCFALYGTVPGGRSAESLVTTLREPGAVIPEVQVEFTVQGRRFEVVRSPKHERPRRRRSAAGGATVTTQATVSLRERVDGEWTAPLTRADEVGQQIAAVLHLDAEQFMQVVLLPQGQFAQFLIAKSDERRVLLRRLFGTQRFDGVEEHLRVETARLDTAVAVDADAARTARAQLAEALHEALGPDWHAPEPSPDTDDRLLVLAAERAGRAHEDARAGLATARAAEQRARVTVRELETRGRDLAAAEAWASRRRDHDAEAETAAARRRAVDAHERAGRVLTAGQRATAAADAAGTTSEAVTEVLAHVEDEPTAAAWLAAARADGAADAPASRRALGEAERAAEAVARSVRDRDRMRELEQEAAAAAERRAEIDRDRAALVESRPEREAAVAALRSAVERGTERLGVREAVDRAVDEAAARRTAAEAAAARAVEVETAARAHREAQERRSEAAERHVGLLRARYEQAASELAERLVPGEPCAVCGSPEHPAPAATADTTVTEADVRDAEQARTAADRAATDAETALRAAEQTLRTAREAAAGLAPEAAREALDRAEAERAALDQAAKDLAADRRRLAAAEKEHAGADETAATLTAEDGRLAEAAAHRAARLSELRDAVEAARGDAETLDARRDQVTAARRVLAALAAAQDEDARARAVADETGQALTAALAEQHFDDVDAARAARLEETEAAARTAAVQEWDAERARLAELEASEPVRRGRALAEAGVEPPTEEQTRAAAEALAAAEAASSSRATAVGRLDSLVATVRRQSAALTEVLERSAGLIAEHTRVRGLLDLVRGGGENLLKMPLTSYVLAGRLEEVAAAATERLLAMTDQRYSIEYSDAVGGRGNKGLELVIRDHYVDETRHPATLSGGETFMASLALALGLADTVQAEAGGIELDTLFVDEGFGSLDADTLDDVLDVVDTLRTGGRTVGLVSHVERMRQEIGVRLEVRKDRRGSSLAVHDGA</sequence>
<evidence type="ECO:0000313" key="7">
    <source>
        <dbReference type="Proteomes" id="UP000248985"/>
    </source>
</evidence>
<reference evidence="6 7" key="1">
    <citation type="submission" date="2018-06" db="EMBL/GenBank/DDBJ databases">
        <authorList>
            <consortium name="Pathogen Informatics"/>
            <person name="Doyle S."/>
        </authorList>
    </citation>
    <scope>NUCLEOTIDE SEQUENCE [LARGE SCALE GENOMIC DNA]</scope>
    <source>
        <strain evidence="6 7">NCTC2665</strain>
    </source>
</reference>
<dbReference type="GeneID" id="93345004"/>
<dbReference type="Gene3D" id="3.40.50.300">
    <property type="entry name" value="P-loop containing nucleotide triphosphate hydrolases"/>
    <property type="match status" value="2"/>
</dbReference>
<dbReference type="GO" id="GO:0016887">
    <property type="term" value="F:ATP hydrolysis activity"/>
    <property type="evidence" value="ECO:0007669"/>
    <property type="project" value="InterPro"/>
</dbReference>
<proteinExistence type="inferred from homology"/>
<evidence type="ECO:0000256" key="4">
    <source>
        <dbReference type="SAM" id="Coils"/>
    </source>
</evidence>
<feature type="domain" description="Rad50/SbcC-type AAA" evidence="5">
    <location>
        <begin position="5"/>
        <end position="182"/>
    </location>
</feature>
<dbReference type="AlphaFoldDB" id="A0A7Z7PAL6"/>
<feature type="coiled-coil region" evidence="4">
    <location>
        <begin position="564"/>
        <end position="676"/>
    </location>
</feature>
<protein>
    <recommendedName>
        <fullName evidence="3">Nuclease SbcCD subunit C</fullName>
    </recommendedName>
</protein>
<accession>A0A7Z7PAL6</accession>
<comment type="subunit">
    <text evidence="2">Heterodimer of SbcC and SbcD.</text>
</comment>
<dbReference type="GO" id="GO:0006302">
    <property type="term" value="P:double-strand break repair"/>
    <property type="evidence" value="ECO:0007669"/>
    <property type="project" value="InterPro"/>
</dbReference>
<evidence type="ECO:0000256" key="1">
    <source>
        <dbReference type="ARBA" id="ARBA00006930"/>
    </source>
</evidence>
<comment type="similarity">
    <text evidence="1">Belongs to the SMC family. SbcC subfamily.</text>
</comment>
<dbReference type="EMBL" id="LS483396">
    <property type="protein sequence ID" value="SQG49324.1"/>
    <property type="molecule type" value="Genomic_DNA"/>
</dbReference>
<dbReference type="PANTHER" id="PTHR32114:SF2">
    <property type="entry name" value="ABC TRANSPORTER ABCH.3"/>
    <property type="match status" value="1"/>
</dbReference>
<gene>
    <name evidence="6" type="primary">sbcC</name>
    <name evidence="6" type="ORF">NCTC2665_01860</name>
</gene>
<dbReference type="InterPro" id="IPR027417">
    <property type="entry name" value="P-loop_NTPase"/>
</dbReference>
<evidence type="ECO:0000256" key="2">
    <source>
        <dbReference type="ARBA" id="ARBA00011322"/>
    </source>
</evidence>
<feature type="coiled-coil region" evidence="4">
    <location>
        <begin position="387"/>
        <end position="421"/>
    </location>
</feature>
<name>A0A7Z7PAL6_MICLC</name>
<evidence type="ECO:0000259" key="5">
    <source>
        <dbReference type="Pfam" id="PF13476"/>
    </source>
</evidence>
<evidence type="ECO:0000313" key="6">
    <source>
        <dbReference type="EMBL" id="SQG49324.1"/>
    </source>
</evidence>
<dbReference type="InterPro" id="IPR038729">
    <property type="entry name" value="Rad50/SbcC_AAA"/>
</dbReference>
<dbReference type="Proteomes" id="UP000248985">
    <property type="component" value="Chromosome 1"/>
</dbReference>
<organism evidence="6 7">
    <name type="scientific">Micrococcus luteus (strain ATCC 4698 / DSM 20030 / JCM 1464 / CCM 169 / CCUG 5858 / IAM 1056 / NBRC 3333 / NCIMB 9278 / NCTC 2665 / VKM Ac-2230)</name>
    <name type="common">Micrococcus lysodeikticus</name>
    <dbReference type="NCBI Taxonomy" id="465515"/>
    <lineage>
        <taxon>Bacteria</taxon>
        <taxon>Bacillati</taxon>
        <taxon>Actinomycetota</taxon>
        <taxon>Actinomycetes</taxon>
        <taxon>Micrococcales</taxon>
        <taxon>Micrococcaceae</taxon>
        <taxon>Micrococcus</taxon>
    </lineage>
</organism>
<dbReference type="SUPFAM" id="SSF52540">
    <property type="entry name" value="P-loop containing nucleoside triphosphate hydrolases"/>
    <property type="match status" value="1"/>
</dbReference>
<evidence type="ECO:0000256" key="3">
    <source>
        <dbReference type="ARBA" id="ARBA00013368"/>
    </source>
</evidence>
<keyword evidence="4" id="KW-0175">Coiled coil</keyword>
<dbReference type="PANTHER" id="PTHR32114">
    <property type="entry name" value="ABC TRANSPORTER ABCH.3"/>
    <property type="match status" value="1"/>
</dbReference>